<evidence type="ECO:0000256" key="1">
    <source>
        <dbReference type="SAM" id="MobiDB-lite"/>
    </source>
</evidence>
<keyword evidence="2" id="KW-0812">Transmembrane</keyword>
<name>A0A382B9Y4_9ZZZZ</name>
<feature type="non-terminal residue" evidence="3">
    <location>
        <position position="1"/>
    </location>
</feature>
<evidence type="ECO:0000256" key="2">
    <source>
        <dbReference type="SAM" id="Phobius"/>
    </source>
</evidence>
<dbReference type="EMBL" id="UINC01028867">
    <property type="protein sequence ID" value="SVB10630.1"/>
    <property type="molecule type" value="Genomic_DNA"/>
</dbReference>
<feature type="transmembrane region" description="Helical" evidence="2">
    <location>
        <begin position="38"/>
        <end position="58"/>
    </location>
</feature>
<accession>A0A382B9Y4</accession>
<keyword evidence="2" id="KW-1133">Transmembrane helix</keyword>
<gene>
    <name evidence="3" type="ORF">METZ01_LOCUS163484</name>
</gene>
<feature type="compositionally biased region" description="Basic and acidic residues" evidence="1">
    <location>
        <begin position="69"/>
        <end position="79"/>
    </location>
</feature>
<evidence type="ECO:0000313" key="3">
    <source>
        <dbReference type="EMBL" id="SVB10630.1"/>
    </source>
</evidence>
<sequence length="79" mass="7612">VAPTTTTTTIPPPTTTLARAAEVAVSSSESDEGGGGTGLAVGLSAAVLAVFGVGLLALRRRTGGSDGPEGERTEGDGTD</sequence>
<dbReference type="AlphaFoldDB" id="A0A382B9Y4"/>
<feature type="region of interest" description="Disordered" evidence="1">
    <location>
        <begin position="58"/>
        <end position="79"/>
    </location>
</feature>
<proteinExistence type="predicted"/>
<reference evidence="3" key="1">
    <citation type="submission" date="2018-05" db="EMBL/GenBank/DDBJ databases">
        <authorList>
            <person name="Lanie J.A."/>
            <person name="Ng W.-L."/>
            <person name="Kazmierczak K.M."/>
            <person name="Andrzejewski T.M."/>
            <person name="Davidsen T.M."/>
            <person name="Wayne K.J."/>
            <person name="Tettelin H."/>
            <person name="Glass J.I."/>
            <person name="Rusch D."/>
            <person name="Podicherti R."/>
            <person name="Tsui H.-C.T."/>
            <person name="Winkler M.E."/>
        </authorList>
    </citation>
    <scope>NUCLEOTIDE SEQUENCE</scope>
</reference>
<keyword evidence="2" id="KW-0472">Membrane</keyword>
<organism evidence="3">
    <name type="scientific">marine metagenome</name>
    <dbReference type="NCBI Taxonomy" id="408172"/>
    <lineage>
        <taxon>unclassified sequences</taxon>
        <taxon>metagenomes</taxon>
        <taxon>ecological metagenomes</taxon>
    </lineage>
</organism>
<protein>
    <submittedName>
        <fullName evidence="3">Uncharacterized protein</fullName>
    </submittedName>
</protein>